<dbReference type="SUPFAM" id="SSF53167">
    <property type="entry name" value="Purine and uridine phosphorylases"/>
    <property type="match status" value="1"/>
</dbReference>
<accession>A0A3D8QU41</accession>
<dbReference type="OrthoDB" id="20872at2759"/>
<evidence type="ECO:0000259" key="2">
    <source>
        <dbReference type="Pfam" id="PF01048"/>
    </source>
</evidence>
<reference evidence="3 4" key="1">
    <citation type="journal article" date="2018" name="IMA Fungus">
        <title>IMA Genome-F 9: Draft genome sequence of Annulohypoxylon stygium, Aspergillus mulundensis, Berkeleyomyces basicola (syn. Thielaviopsis basicola), Ceratocystis smalleyi, two Cercospora beticola strains, Coleophoma cylindrospora, Fusarium fracticaudum, Phialophora cf. hyalina, and Morchella septimelata.</title>
        <authorList>
            <person name="Wingfield B.D."/>
            <person name="Bills G.F."/>
            <person name="Dong Y."/>
            <person name="Huang W."/>
            <person name="Nel W.J."/>
            <person name="Swalarsk-Parry B.S."/>
            <person name="Vaghefi N."/>
            <person name="Wilken P.M."/>
            <person name="An Z."/>
            <person name="de Beer Z.W."/>
            <person name="De Vos L."/>
            <person name="Chen L."/>
            <person name="Duong T.A."/>
            <person name="Gao Y."/>
            <person name="Hammerbacher A."/>
            <person name="Kikkert J.R."/>
            <person name="Li Y."/>
            <person name="Li H."/>
            <person name="Li K."/>
            <person name="Li Q."/>
            <person name="Liu X."/>
            <person name="Ma X."/>
            <person name="Naidoo K."/>
            <person name="Pethybridge S.J."/>
            <person name="Sun J."/>
            <person name="Steenkamp E.T."/>
            <person name="van der Nest M.A."/>
            <person name="van Wyk S."/>
            <person name="Wingfield M.J."/>
            <person name="Xiong C."/>
            <person name="Yue Q."/>
            <person name="Zhang X."/>
        </authorList>
    </citation>
    <scope>NUCLEOTIDE SEQUENCE [LARGE SCALE GENOMIC DNA]</scope>
    <source>
        <strain evidence="3 4">BP5796</strain>
    </source>
</reference>
<dbReference type="Pfam" id="PF01048">
    <property type="entry name" value="PNP_UDP_1"/>
    <property type="match status" value="1"/>
</dbReference>
<keyword evidence="4" id="KW-1185">Reference proteome</keyword>
<gene>
    <name evidence="3" type="ORF">BP5796_09974</name>
</gene>
<dbReference type="PANTHER" id="PTHR46082">
    <property type="entry name" value="ATP/GTP-BINDING PROTEIN-RELATED"/>
    <property type="match status" value="1"/>
</dbReference>
<proteinExistence type="predicted"/>
<dbReference type="InterPro" id="IPR000845">
    <property type="entry name" value="Nucleoside_phosphorylase_d"/>
</dbReference>
<evidence type="ECO:0000313" key="3">
    <source>
        <dbReference type="EMBL" id="RDW65282.1"/>
    </source>
</evidence>
<dbReference type="AlphaFoldDB" id="A0A3D8QU41"/>
<feature type="compositionally biased region" description="Polar residues" evidence="1">
    <location>
        <begin position="348"/>
        <end position="362"/>
    </location>
</feature>
<evidence type="ECO:0000313" key="4">
    <source>
        <dbReference type="Proteomes" id="UP000256328"/>
    </source>
</evidence>
<protein>
    <recommendedName>
        <fullName evidence="2">Nucleoside phosphorylase domain-containing protein</fullName>
    </recommendedName>
</protein>
<feature type="domain" description="Nucleoside phosphorylase" evidence="2">
    <location>
        <begin position="10"/>
        <end position="127"/>
    </location>
</feature>
<dbReference type="InterPro" id="IPR053137">
    <property type="entry name" value="NLR-like"/>
</dbReference>
<name>A0A3D8QU41_9HELO</name>
<sequence>MTDHSPDKFEIAILCALPREFDAVRSLLDEDYGDIEPENESDPNRYIGGKIGKHEVIASLMADMGKKEASSHAAHFSRSFLNIGLGLLVGVCAGAPKDQAKEDILLGDVIISTAVIQYDYGREYEHGFVRKDTVSDNLPRPNTKIRAFLKNFETEHTGLELQQATSKHLERSYQPNKSEKWGYPGLEKEEDMLFEEGYTHKHTSADDCALCKQNPKACEAATKAEETDCKSLGCDREMLIERQRLKTIKTDKIKQPIPMLHLGVIASGDHVIKSSSLRRELIKNEKVIGFEMEGAGVWDTFPTIVIKGVCDYADSHKNKGWQRYASATAASCMKAMLEKWSVGRQARGGTQSSVHTQTQSPSGGAGGQVNHFSGNFHNSGQSFIGSQINSGGGPINL</sequence>
<dbReference type="EMBL" id="PDLN01000015">
    <property type="protein sequence ID" value="RDW65282.1"/>
    <property type="molecule type" value="Genomic_DNA"/>
</dbReference>
<organism evidence="3 4">
    <name type="scientific">Coleophoma crateriformis</name>
    <dbReference type="NCBI Taxonomy" id="565419"/>
    <lineage>
        <taxon>Eukaryota</taxon>
        <taxon>Fungi</taxon>
        <taxon>Dikarya</taxon>
        <taxon>Ascomycota</taxon>
        <taxon>Pezizomycotina</taxon>
        <taxon>Leotiomycetes</taxon>
        <taxon>Helotiales</taxon>
        <taxon>Dermateaceae</taxon>
        <taxon>Coleophoma</taxon>
    </lineage>
</organism>
<feature type="region of interest" description="Disordered" evidence="1">
    <location>
        <begin position="346"/>
        <end position="371"/>
    </location>
</feature>
<dbReference type="Proteomes" id="UP000256328">
    <property type="component" value="Unassembled WGS sequence"/>
</dbReference>
<dbReference type="GO" id="GO:0003824">
    <property type="term" value="F:catalytic activity"/>
    <property type="evidence" value="ECO:0007669"/>
    <property type="project" value="InterPro"/>
</dbReference>
<dbReference type="InterPro" id="IPR035994">
    <property type="entry name" value="Nucleoside_phosphorylase_sf"/>
</dbReference>
<dbReference type="Gene3D" id="3.40.50.1580">
    <property type="entry name" value="Nucleoside phosphorylase domain"/>
    <property type="match status" value="1"/>
</dbReference>
<comment type="caution">
    <text evidence="3">The sequence shown here is derived from an EMBL/GenBank/DDBJ whole genome shotgun (WGS) entry which is preliminary data.</text>
</comment>
<dbReference type="GO" id="GO:0009116">
    <property type="term" value="P:nucleoside metabolic process"/>
    <property type="evidence" value="ECO:0007669"/>
    <property type="project" value="InterPro"/>
</dbReference>
<dbReference type="PANTHER" id="PTHR46082:SF6">
    <property type="entry name" value="AAA+ ATPASE DOMAIN-CONTAINING PROTEIN-RELATED"/>
    <property type="match status" value="1"/>
</dbReference>
<evidence type="ECO:0000256" key="1">
    <source>
        <dbReference type="SAM" id="MobiDB-lite"/>
    </source>
</evidence>